<dbReference type="PROSITE" id="PS50178">
    <property type="entry name" value="ZF_FYVE"/>
    <property type="match status" value="1"/>
</dbReference>
<organism evidence="6 7">
    <name type="scientific">Phytophthora megakarya</name>
    <dbReference type="NCBI Taxonomy" id="4795"/>
    <lineage>
        <taxon>Eukaryota</taxon>
        <taxon>Sar</taxon>
        <taxon>Stramenopiles</taxon>
        <taxon>Oomycota</taxon>
        <taxon>Peronosporomycetes</taxon>
        <taxon>Peronosporales</taxon>
        <taxon>Peronosporaceae</taxon>
        <taxon>Phytophthora</taxon>
    </lineage>
</organism>
<evidence type="ECO:0000256" key="4">
    <source>
        <dbReference type="PROSITE-ProRule" id="PRU00091"/>
    </source>
</evidence>
<dbReference type="InterPro" id="IPR013083">
    <property type="entry name" value="Znf_RING/FYVE/PHD"/>
</dbReference>
<dbReference type="PANTHER" id="PTHR13510">
    <property type="entry name" value="FYVE-FINGER-CONTAINING RAB5 EFFECTOR PROTEIN RABENOSYN-5-RELATED"/>
    <property type="match status" value="1"/>
</dbReference>
<evidence type="ECO:0000256" key="1">
    <source>
        <dbReference type="ARBA" id="ARBA00022723"/>
    </source>
</evidence>
<dbReference type="GO" id="GO:0008270">
    <property type="term" value="F:zinc ion binding"/>
    <property type="evidence" value="ECO:0007669"/>
    <property type="project" value="UniProtKB-KW"/>
</dbReference>
<reference evidence="7" key="1">
    <citation type="submission" date="2017-03" db="EMBL/GenBank/DDBJ databases">
        <title>Phytopthora megakarya and P. palmivora, two closely related causual agents of cacao black pod achieved similar genome size and gene model numbers by different mechanisms.</title>
        <authorList>
            <person name="Ali S."/>
            <person name="Shao J."/>
            <person name="Larry D.J."/>
            <person name="Kronmiller B."/>
            <person name="Shen D."/>
            <person name="Strem M.D."/>
            <person name="Melnick R.L."/>
            <person name="Guiltinan M.J."/>
            <person name="Tyler B.M."/>
            <person name="Meinhardt L.W."/>
            <person name="Bailey B.A."/>
        </authorList>
    </citation>
    <scope>NUCLEOTIDE SEQUENCE [LARGE SCALE GENOMIC DNA]</scope>
    <source>
        <strain evidence="7">zdho120</strain>
    </source>
</reference>
<sequence length="295" mass="33286">MVLHGAIDGTLDDCMFGSFATTDETWRWRSSYVYEGLDEAHILATIRGPTREDPFRFLGIKWFTKELPSVLSGIVQQRDFLIIEATGLTRDSNGERVGYFLMHSIYLPGIFPDLSHFGLLREEISACYIDRQLGSGQVELYCRSFVNPRGKVLNRLLAVLAADALLSAISIIDYAYVRKLTWLVKSKQQRMSTRRCRSRRQSGAFPRATRCQTCDKTFSRLLNVGAECQICRRMVCAKCTVVKKMAVDVSKRGPVKQCTLRFCVICLIEAKVKSVWEIAIDGVNEAASELSRSAT</sequence>
<dbReference type="Gene3D" id="3.30.40.10">
    <property type="entry name" value="Zinc/RING finger domain, C3HC4 (zinc finger)"/>
    <property type="match status" value="1"/>
</dbReference>
<evidence type="ECO:0000259" key="5">
    <source>
        <dbReference type="PROSITE" id="PS50178"/>
    </source>
</evidence>
<dbReference type="Proteomes" id="UP000198211">
    <property type="component" value="Unassembled WGS sequence"/>
</dbReference>
<keyword evidence="7" id="KW-1185">Reference proteome</keyword>
<gene>
    <name evidence="6" type="ORF">PHMEG_00032377</name>
</gene>
<dbReference type="OrthoDB" id="164487at2759"/>
<dbReference type="InterPro" id="IPR017455">
    <property type="entry name" value="Znf_FYVE-rel"/>
</dbReference>
<dbReference type="PANTHER" id="PTHR13510:SF44">
    <property type="entry name" value="RABENOSYN-5"/>
    <property type="match status" value="1"/>
</dbReference>
<protein>
    <recommendedName>
        <fullName evidence="5">FYVE-type domain-containing protein</fullName>
    </recommendedName>
</protein>
<dbReference type="EMBL" id="NBNE01010774">
    <property type="protein sequence ID" value="OWY97162.1"/>
    <property type="molecule type" value="Genomic_DNA"/>
</dbReference>
<dbReference type="InterPro" id="IPR052727">
    <property type="entry name" value="Rab4/Rab5_effector"/>
</dbReference>
<feature type="domain" description="FYVE-type" evidence="5">
    <location>
        <begin position="205"/>
        <end position="271"/>
    </location>
</feature>
<evidence type="ECO:0000256" key="3">
    <source>
        <dbReference type="ARBA" id="ARBA00022833"/>
    </source>
</evidence>
<keyword evidence="2 4" id="KW-0863">Zinc-finger</keyword>
<dbReference type="SUPFAM" id="SSF57903">
    <property type="entry name" value="FYVE/PHD zinc finger"/>
    <property type="match status" value="1"/>
</dbReference>
<proteinExistence type="predicted"/>
<name>A0A225UW32_9STRA</name>
<keyword evidence="3" id="KW-0862">Zinc</keyword>
<dbReference type="AlphaFoldDB" id="A0A225UW32"/>
<comment type="caution">
    <text evidence="6">The sequence shown here is derived from an EMBL/GenBank/DDBJ whole genome shotgun (WGS) entry which is preliminary data.</text>
</comment>
<evidence type="ECO:0000256" key="2">
    <source>
        <dbReference type="ARBA" id="ARBA00022771"/>
    </source>
</evidence>
<accession>A0A225UW32</accession>
<evidence type="ECO:0000313" key="7">
    <source>
        <dbReference type="Proteomes" id="UP000198211"/>
    </source>
</evidence>
<evidence type="ECO:0000313" key="6">
    <source>
        <dbReference type="EMBL" id="OWY97162.1"/>
    </source>
</evidence>
<dbReference type="InterPro" id="IPR011011">
    <property type="entry name" value="Znf_FYVE_PHD"/>
</dbReference>
<keyword evidence="1" id="KW-0479">Metal-binding</keyword>